<dbReference type="InterPro" id="IPR001765">
    <property type="entry name" value="Carbonic_anhydrase"/>
</dbReference>
<organism evidence="8 9">
    <name type="scientific">Humitalea rosea</name>
    <dbReference type="NCBI Taxonomy" id="990373"/>
    <lineage>
        <taxon>Bacteria</taxon>
        <taxon>Pseudomonadati</taxon>
        <taxon>Pseudomonadota</taxon>
        <taxon>Alphaproteobacteria</taxon>
        <taxon>Acetobacterales</taxon>
        <taxon>Roseomonadaceae</taxon>
        <taxon>Humitalea</taxon>
    </lineage>
</organism>
<feature type="binding site" evidence="6">
    <location>
        <position position="159"/>
    </location>
    <ligand>
        <name>Zn(2+)</name>
        <dbReference type="ChEBI" id="CHEBI:29105"/>
    </ligand>
</feature>
<dbReference type="PANTHER" id="PTHR11002">
    <property type="entry name" value="CARBONIC ANHYDRASE"/>
    <property type="match status" value="1"/>
</dbReference>
<reference evidence="8 9" key="1">
    <citation type="submission" date="2018-06" db="EMBL/GenBank/DDBJ databases">
        <title>Genomic Encyclopedia of Archaeal and Bacterial Type Strains, Phase II (KMG-II): from individual species to whole genera.</title>
        <authorList>
            <person name="Goeker M."/>
        </authorList>
    </citation>
    <scope>NUCLEOTIDE SEQUENCE [LARGE SCALE GENOMIC DNA]</scope>
    <source>
        <strain evidence="8 9">DSM 24525</strain>
    </source>
</reference>
<keyword evidence="7" id="KW-0472">Membrane</keyword>
<dbReference type="SMART" id="SM00947">
    <property type="entry name" value="Pro_CA"/>
    <property type="match status" value="1"/>
</dbReference>
<evidence type="ECO:0000256" key="2">
    <source>
        <dbReference type="ARBA" id="ARBA00012925"/>
    </source>
</evidence>
<keyword evidence="9" id="KW-1185">Reference proteome</keyword>
<sequence length="255" mass="26203">MDDVMRQGGCACCDGAPHAGPRPGRRGLAIGALTIGALACAAVALPLAPAVGRVPATTLTPDRALARMQAGNAAWRRDTPMPASMGRDRREVLAGGQAPYCVILGCSDSRVPPELLFGAGLGDLFIIRNAGNTVDTAALGSIEYGVGVLGCPLVVVLGHEGCGAVAAAVEVVEHNASYEGVIGDMILPIIPAVLAARDAPGALLDAAVIGNARRTAGRLHRQSPLLEEAMRGGRLKIMAARYDLNEGNVAWFETV</sequence>
<dbReference type="GO" id="GO:0008270">
    <property type="term" value="F:zinc ion binding"/>
    <property type="evidence" value="ECO:0007669"/>
    <property type="project" value="InterPro"/>
</dbReference>
<gene>
    <name evidence="8" type="ORF">C8P66_11972</name>
</gene>
<name>A0A2W7K3I2_9PROT</name>
<comment type="similarity">
    <text evidence="1">Belongs to the beta-class carbonic anhydrase family.</text>
</comment>
<dbReference type="Proteomes" id="UP000249688">
    <property type="component" value="Unassembled WGS sequence"/>
</dbReference>
<evidence type="ECO:0000256" key="1">
    <source>
        <dbReference type="ARBA" id="ARBA00006217"/>
    </source>
</evidence>
<dbReference type="GO" id="GO:0004089">
    <property type="term" value="F:carbonate dehydratase activity"/>
    <property type="evidence" value="ECO:0007669"/>
    <property type="project" value="UniProtKB-EC"/>
</dbReference>
<protein>
    <recommendedName>
        <fullName evidence="2">carbonic anhydrase</fullName>
        <ecNumber evidence="2">4.2.1.1</ecNumber>
    </recommendedName>
</protein>
<evidence type="ECO:0000313" key="9">
    <source>
        <dbReference type="Proteomes" id="UP000249688"/>
    </source>
</evidence>
<keyword evidence="7" id="KW-1133">Transmembrane helix</keyword>
<evidence type="ECO:0000256" key="7">
    <source>
        <dbReference type="SAM" id="Phobius"/>
    </source>
</evidence>
<accession>A0A2W7K3I2</accession>
<evidence type="ECO:0000256" key="6">
    <source>
        <dbReference type="PIRSR" id="PIRSR601765-1"/>
    </source>
</evidence>
<dbReference type="PANTHER" id="PTHR11002:SF79">
    <property type="entry name" value="CARBONIC ANHYDRASE 2"/>
    <property type="match status" value="1"/>
</dbReference>
<dbReference type="PROSITE" id="PS00704">
    <property type="entry name" value="PROK_CO2_ANHYDRASE_1"/>
    <property type="match status" value="1"/>
</dbReference>
<evidence type="ECO:0000256" key="4">
    <source>
        <dbReference type="ARBA" id="ARBA00023239"/>
    </source>
</evidence>
<dbReference type="AlphaFoldDB" id="A0A2W7K3I2"/>
<feature type="transmembrane region" description="Helical" evidence="7">
    <location>
        <begin position="28"/>
        <end position="48"/>
    </location>
</feature>
<evidence type="ECO:0000256" key="5">
    <source>
        <dbReference type="ARBA" id="ARBA00048348"/>
    </source>
</evidence>
<comment type="cofactor">
    <cofactor evidence="6">
        <name>Zn(2+)</name>
        <dbReference type="ChEBI" id="CHEBI:29105"/>
    </cofactor>
    <text evidence="6">Binds 1 zinc ion per subunit.</text>
</comment>
<feature type="binding site" evidence="6">
    <location>
        <position position="108"/>
    </location>
    <ligand>
        <name>Zn(2+)</name>
        <dbReference type="ChEBI" id="CHEBI:29105"/>
    </ligand>
</feature>
<evidence type="ECO:0000256" key="3">
    <source>
        <dbReference type="ARBA" id="ARBA00022833"/>
    </source>
</evidence>
<proteinExistence type="inferred from homology"/>
<keyword evidence="7" id="KW-0812">Transmembrane</keyword>
<feature type="binding site" evidence="6">
    <location>
        <position position="106"/>
    </location>
    <ligand>
        <name>Zn(2+)</name>
        <dbReference type="ChEBI" id="CHEBI:29105"/>
    </ligand>
</feature>
<dbReference type="InterPro" id="IPR015892">
    <property type="entry name" value="Carbonic_anhydrase_CS"/>
</dbReference>
<comment type="caution">
    <text evidence="8">The sequence shown here is derived from an EMBL/GenBank/DDBJ whole genome shotgun (WGS) entry which is preliminary data.</text>
</comment>
<keyword evidence="4" id="KW-0456">Lyase</keyword>
<keyword evidence="3 6" id="KW-0862">Zinc</keyword>
<dbReference type="SUPFAM" id="SSF53056">
    <property type="entry name" value="beta-carbonic anhydrase, cab"/>
    <property type="match status" value="1"/>
</dbReference>
<dbReference type="InterPro" id="IPR036874">
    <property type="entry name" value="Carbonic_anhydrase_sf"/>
</dbReference>
<comment type="catalytic activity">
    <reaction evidence="5">
        <text>hydrogencarbonate + H(+) = CO2 + H2O</text>
        <dbReference type="Rhea" id="RHEA:10748"/>
        <dbReference type="ChEBI" id="CHEBI:15377"/>
        <dbReference type="ChEBI" id="CHEBI:15378"/>
        <dbReference type="ChEBI" id="CHEBI:16526"/>
        <dbReference type="ChEBI" id="CHEBI:17544"/>
        <dbReference type="EC" id="4.2.1.1"/>
    </reaction>
</comment>
<dbReference type="GO" id="GO:0015976">
    <property type="term" value="P:carbon utilization"/>
    <property type="evidence" value="ECO:0007669"/>
    <property type="project" value="InterPro"/>
</dbReference>
<evidence type="ECO:0000313" key="8">
    <source>
        <dbReference type="EMBL" id="PZW42180.1"/>
    </source>
</evidence>
<dbReference type="Pfam" id="PF00484">
    <property type="entry name" value="Pro_CA"/>
    <property type="match status" value="1"/>
</dbReference>
<dbReference type="EMBL" id="QKYU01000019">
    <property type="protein sequence ID" value="PZW42180.1"/>
    <property type="molecule type" value="Genomic_DNA"/>
</dbReference>
<dbReference type="EC" id="4.2.1.1" evidence="2"/>
<dbReference type="Gene3D" id="3.40.1050.10">
    <property type="entry name" value="Carbonic anhydrase"/>
    <property type="match status" value="1"/>
</dbReference>
<keyword evidence="6" id="KW-0479">Metal-binding</keyword>
<feature type="binding site" evidence="6">
    <location>
        <position position="162"/>
    </location>
    <ligand>
        <name>Zn(2+)</name>
        <dbReference type="ChEBI" id="CHEBI:29105"/>
    </ligand>
</feature>